<dbReference type="NCBIfam" id="TIGR01496">
    <property type="entry name" value="DHPS"/>
    <property type="match status" value="1"/>
</dbReference>
<name>A0A369QKY7_9BACT</name>
<evidence type="ECO:0000313" key="14">
    <source>
        <dbReference type="Proteomes" id="UP000253919"/>
    </source>
</evidence>
<dbReference type="GO" id="GO:0004156">
    <property type="term" value="F:dihydropteroate synthase activity"/>
    <property type="evidence" value="ECO:0007669"/>
    <property type="project" value="UniProtKB-EC"/>
</dbReference>
<evidence type="ECO:0000256" key="11">
    <source>
        <dbReference type="ARBA" id="ARBA00030193"/>
    </source>
</evidence>
<evidence type="ECO:0000256" key="3">
    <source>
        <dbReference type="ARBA" id="ARBA00004763"/>
    </source>
</evidence>
<keyword evidence="8" id="KW-0479">Metal-binding</keyword>
<evidence type="ECO:0000256" key="2">
    <source>
        <dbReference type="ARBA" id="ARBA00001946"/>
    </source>
</evidence>
<evidence type="ECO:0000313" key="13">
    <source>
        <dbReference type="EMBL" id="RDC64315.1"/>
    </source>
</evidence>
<dbReference type="FunFam" id="3.20.20.20:FF:000006">
    <property type="entry name" value="Dihydropteroate synthase"/>
    <property type="match status" value="1"/>
</dbReference>
<proteinExistence type="inferred from homology"/>
<comment type="cofactor">
    <cofactor evidence="2">
        <name>Mg(2+)</name>
        <dbReference type="ChEBI" id="CHEBI:18420"/>
    </cofactor>
</comment>
<comment type="caution">
    <text evidence="13">The sequence shown here is derived from an EMBL/GenBank/DDBJ whole genome shotgun (WGS) entry which is preliminary data.</text>
</comment>
<dbReference type="AlphaFoldDB" id="A0A369QKY7"/>
<evidence type="ECO:0000256" key="7">
    <source>
        <dbReference type="ARBA" id="ARBA00022679"/>
    </source>
</evidence>
<keyword evidence="10" id="KW-0289">Folate biosynthesis</keyword>
<evidence type="ECO:0000259" key="12">
    <source>
        <dbReference type="PROSITE" id="PS50972"/>
    </source>
</evidence>
<dbReference type="InterPro" id="IPR011005">
    <property type="entry name" value="Dihydropteroate_synth-like_sf"/>
</dbReference>
<dbReference type="OrthoDB" id="9811744at2"/>
<dbReference type="CDD" id="cd00739">
    <property type="entry name" value="DHPS"/>
    <property type="match status" value="1"/>
</dbReference>
<evidence type="ECO:0000256" key="8">
    <source>
        <dbReference type="ARBA" id="ARBA00022723"/>
    </source>
</evidence>
<dbReference type="GO" id="GO:0046656">
    <property type="term" value="P:folic acid biosynthetic process"/>
    <property type="evidence" value="ECO:0007669"/>
    <property type="project" value="UniProtKB-KW"/>
</dbReference>
<reference evidence="13 14" key="1">
    <citation type="submission" date="2018-04" db="EMBL/GenBank/DDBJ databases">
        <title>Adhaeribacter sp. HMF7616 genome sequencing and assembly.</title>
        <authorList>
            <person name="Kang H."/>
            <person name="Kang J."/>
            <person name="Cha I."/>
            <person name="Kim H."/>
            <person name="Joh K."/>
        </authorList>
    </citation>
    <scope>NUCLEOTIDE SEQUENCE [LARGE SCALE GENOMIC DNA]</scope>
    <source>
        <strain evidence="13 14">HMF7616</strain>
    </source>
</reference>
<dbReference type="EC" id="2.5.1.15" evidence="5"/>
<dbReference type="InterPro" id="IPR006390">
    <property type="entry name" value="DHP_synth_dom"/>
</dbReference>
<dbReference type="PROSITE" id="PS00793">
    <property type="entry name" value="DHPS_2"/>
    <property type="match status" value="1"/>
</dbReference>
<dbReference type="Pfam" id="PF00809">
    <property type="entry name" value="Pterin_bind"/>
    <property type="match status" value="1"/>
</dbReference>
<dbReference type="InterPro" id="IPR000489">
    <property type="entry name" value="Pterin-binding_dom"/>
</dbReference>
<protein>
    <recommendedName>
        <fullName evidence="6">Dihydropteroate synthase</fullName>
        <ecNumber evidence="5">2.5.1.15</ecNumber>
    </recommendedName>
    <alternativeName>
        <fullName evidence="11">Dihydropteroate pyrophosphorylase</fullName>
    </alternativeName>
</protein>
<dbReference type="GO" id="GO:0046654">
    <property type="term" value="P:tetrahydrofolate biosynthetic process"/>
    <property type="evidence" value="ECO:0007669"/>
    <property type="project" value="TreeGrafter"/>
</dbReference>
<keyword evidence="9" id="KW-0460">Magnesium</keyword>
<dbReference type="SUPFAM" id="SSF51717">
    <property type="entry name" value="Dihydropteroate synthetase-like"/>
    <property type="match status" value="1"/>
</dbReference>
<evidence type="ECO:0000256" key="5">
    <source>
        <dbReference type="ARBA" id="ARBA00012458"/>
    </source>
</evidence>
<dbReference type="EMBL" id="QASA01000001">
    <property type="protein sequence ID" value="RDC64315.1"/>
    <property type="molecule type" value="Genomic_DNA"/>
</dbReference>
<evidence type="ECO:0000256" key="1">
    <source>
        <dbReference type="ARBA" id="ARBA00000012"/>
    </source>
</evidence>
<organism evidence="13 14">
    <name type="scientific">Adhaeribacter pallidiroseus</name>
    <dbReference type="NCBI Taxonomy" id="2072847"/>
    <lineage>
        <taxon>Bacteria</taxon>
        <taxon>Pseudomonadati</taxon>
        <taxon>Bacteroidota</taxon>
        <taxon>Cytophagia</taxon>
        <taxon>Cytophagales</taxon>
        <taxon>Hymenobacteraceae</taxon>
        <taxon>Adhaeribacter</taxon>
    </lineage>
</organism>
<evidence type="ECO:0000256" key="4">
    <source>
        <dbReference type="ARBA" id="ARBA00009503"/>
    </source>
</evidence>
<keyword evidence="7 13" id="KW-0808">Transferase</keyword>
<gene>
    <name evidence="13" type="primary">folP</name>
    <name evidence="13" type="ORF">AHMF7616_02928</name>
</gene>
<dbReference type="PANTHER" id="PTHR20941">
    <property type="entry name" value="FOLATE SYNTHESIS PROTEINS"/>
    <property type="match status" value="1"/>
</dbReference>
<dbReference type="PANTHER" id="PTHR20941:SF1">
    <property type="entry name" value="FOLIC ACID SYNTHESIS PROTEIN FOL1"/>
    <property type="match status" value="1"/>
</dbReference>
<dbReference type="GO" id="GO:0005829">
    <property type="term" value="C:cytosol"/>
    <property type="evidence" value="ECO:0007669"/>
    <property type="project" value="TreeGrafter"/>
</dbReference>
<dbReference type="RefSeq" id="WP_115373489.1">
    <property type="nucleotide sequence ID" value="NZ_QASA01000001.1"/>
</dbReference>
<dbReference type="InterPro" id="IPR045031">
    <property type="entry name" value="DHP_synth-like"/>
</dbReference>
<comment type="similarity">
    <text evidence="4">Belongs to the DHPS family.</text>
</comment>
<feature type="domain" description="Pterin-binding" evidence="12">
    <location>
        <begin position="26"/>
        <end position="278"/>
    </location>
</feature>
<dbReference type="GO" id="GO:0046872">
    <property type="term" value="F:metal ion binding"/>
    <property type="evidence" value="ECO:0007669"/>
    <property type="project" value="UniProtKB-KW"/>
</dbReference>
<comment type="catalytic activity">
    <reaction evidence="1">
        <text>(7,8-dihydropterin-6-yl)methyl diphosphate + 4-aminobenzoate = 7,8-dihydropteroate + diphosphate</text>
        <dbReference type="Rhea" id="RHEA:19949"/>
        <dbReference type="ChEBI" id="CHEBI:17836"/>
        <dbReference type="ChEBI" id="CHEBI:17839"/>
        <dbReference type="ChEBI" id="CHEBI:33019"/>
        <dbReference type="ChEBI" id="CHEBI:72950"/>
        <dbReference type="EC" id="2.5.1.15"/>
    </reaction>
</comment>
<comment type="pathway">
    <text evidence="3">Cofactor biosynthesis; tetrahydrofolate biosynthesis; 7,8-dihydrofolate from 2-amino-4-hydroxy-6-hydroxymethyl-7,8-dihydropteridine diphosphate and 4-aminobenzoate: step 1/2.</text>
</comment>
<sequence length="294" mass="31927">MKAKDTFFYKKSTLNCHGKILSLATPVVMGILNVTPDSFYDGNQYTTIDKIVAQAEKMLAEGATILDIGGYSSRPGATDISVEEEKARVVPAIAAIRKAFPGTILSIDTFRADVAEAAVQAGASIINDIAGGTLDENMFAKVGKLQVPYILMHLRGTPQTMKHLTSYDNLIVELVTYFEQKIAQLRAAGVVDIIIDPGFGFAKNTEQNFTLLRSLPDFDLLELPVLVGLSRKSMTYKTLGIEAPEALPGTIALNTIALLQGASILRVHDVKEAVQTIKLVNRLQVTGYRLQVSK</sequence>
<evidence type="ECO:0000256" key="10">
    <source>
        <dbReference type="ARBA" id="ARBA00022909"/>
    </source>
</evidence>
<evidence type="ECO:0000256" key="6">
    <source>
        <dbReference type="ARBA" id="ARBA00016919"/>
    </source>
</evidence>
<evidence type="ECO:0000256" key="9">
    <source>
        <dbReference type="ARBA" id="ARBA00022842"/>
    </source>
</evidence>
<dbReference type="Proteomes" id="UP000253919">
    <property type="component" value="Unassembled WGS sequence"/>
</dbReference>
<dbReference type="PROSITE" id="PS50972">
    <property type="entry name" value="PTERIN_BINDING"/>
    <property type="match status" value="1"/>
</dbReference>
<keyword evidence="14" id="KW-1185">Reference proteome</keyword>
<accession>A0A369QKY7</accession>
<dbReference type="Gene3D" id="3.20.20.20">
    <property type="entry name" value="Dihydropteroate synthase-like"/>
    <property type="match status" value="1"/>
</dbReference>